<protein>
    <submittedName>
        <fullName evidence="2">Uncharacterized protein</fullName>
    </submittedName>
</protein>
<gene>
    <name evidence="2" type="ORF">FAB82_25890</name>
</gene>
<feature type="region of interest" description="Disordered" evidence="1">
    <location>
        <begin position="74"/>
        <end position="95"/>
    </location>
</feature>
<feature type="compositionally biased region" description="Polar residues" evidence="1">
    <location>
        <begin position="40"/>
        <end position="60"/>
    </location>
</feature>
<evidence type="ECO:0000256" key="1">
    <source>
        <dbReference type="SAM" id="MobiDB-lite"/>
    </source>
</evidence>
<feature type="region of interest" description="Disordered" evidence="1">
    <location>
        <begin position="27"/>
        <end position="62"/>
    </location>
</feature>
<accession>A0A4S8PUZ6</accession>
<reference evidence="3" key="1">
    <citation type="submission" date="2019-04" db="EMBL/GenBank/DDBJ databases">
        <title>Nocardioides xinjiangensis sp. nov.</title>
        <authorList>
            <person name="Liu S."/>
        </authorList>
    </citation>
    <scope>NUCLEOTIDE SEQUENCE [LARGE SCALE GENOMIC DNA]</scope>
    <source>
        <strain evidence="3">18</strain>
    </source>
</reference>
<evidence type="ECO:0000313" key="2">
    <source>
        <dbReference type="EMBL" id="THV33572.1"/>
    </source>
</evidence>
<keyword evidence="3" id="KW-1185">Reference proteome</keyword>
<organism evidence="2 3">
    <name type="scientific">Glycomyces buryatensis</name>
    <dbReference type="NCBI Taxonomy" id="2570927"/>
    <lineage>
        <taxon>Bacteria</taxon>
        <taxon>Bacillati</taxon>
        <taxon>Actinomycetota</taxon>
        <taxon>Actinomycetes</taxon>
        <taxon>Glycomycetales</taxon>
        <taxon>Glycomycetaceae</taxon>
        <taxon>Glycomyces</taxon>
    </lineage>
</organism>
<dbReference type="RefSeq" id="WP_136537453.1">
    <property type="nucleotide sequence ID" value="NZ_STGY01000083.1"/>
</dbReference>
<comment type="caution">
    <text evidence="2">The sequence shown here is derived from an EMBL/GenBank/DDBJ whole genome shotgun (WGS) entry which is preliminary data.</text>
</comment>
<evidence type="ECO:0000313" key="3">
    <source>
        <dbReference type="Proteomes" id="UP000308760"/>
    </source>
</evidence>
<sequence>MSGLAGQVDGVKSILAQAVETAQEIIDGAEGGSGLHGTPSVDTESNAGSSQQHTATSIGTSAFDAEGLLESLPKFERKRGASSKTRRVFQLRTGS</sequence>
<dbReference type="Proteomes" id="UP000308760">
    <property type="component" value="Unassembled WGS sequence"/>
</dbReference>
<dbReference type="AlphaFoldDB" id="A0A4S8PUZ6"/>
<dbReference type="EMBL" id="STGY01000083">
    <property type="protein sequence ID" value="THV33572.1"/>
    <property type="molecule type" value="Genomic_DNA"/>
</dbReference>
<proteinExistence type="predicted"/>
<name>A0A4S8PUZ6_9ACTN</name>
<feature type="compositionally biased region" description="Basic residues" evidence="1">
    <location>
        <begin position="80"/>
        <end position="89"/>
    </location>
</feature>
<reference evidence="2 3" key="2">
    <citation type="submission" date="2019-05" db="EMBL/GenBank/DDBJ databases">
        <title>Glycomyces buryatensis sp. nov.</title>
        <authorList>
            <person name="Nikitina E."/>
        </authorList>
    </citation>
    <scope>NUCLEOTIDE SEQUENCE [LARGE SCALE GENOMIC DNA]</scope>
    <source>
        <strain evidence="2 3">18</strain>
    </source>
</reference>